<dbReference type="Pfam" id="PF05193">
    <property type="entry name" value="Peptidase_M16_C"/>
    <property type="match status" value="1"/>
</dbReference>
<dbReference type="InterPro" id="IPR007863">
    <property type="entry name" value="Peptidase_M16_C"/>
</dbReference>
<gene>
    <name evidence="2" type="ORF">H5993_00560</name>
</gene>
<organism evidence="2 3">
    <name type="scientific">Limosilactobacillus alvi</name>
    <dbReference type="NCBI Taxonomy" id="990412"/>
    <lineage>
        <taxon>Bacteria</taxon>
        <taxon>Bacillati</taxon>
        <taxon>Bacillota</taxon>
        <taxon>Bacilli</taxon>
        <taxon>Lactobacillales</taxon>
        <taxon>Lactobacillaceae</taxon>
        <taxon>Limosilactobacillus</taxon>
    </lineage>
</organism>
<dbReference type="SUPFAM" id="SSF63411">
    <property type="entry name" value="LuxS/MPP-like metallohydrolase"/>
    <property type="match status" value="2"/>
</dbReference>
<dbReference type="Gene3D" id="3.30.830.10">
    <property type="entry name" value="Metalloenzyme, LuxS/M16 peptidase-like"/>
    <property type="match status" value="2"/>
</dbReference>
<protein>
    <submittedName>
        <fullName evidence="2">Insulinase family protein</fullName>
    </submittedName>
</protein>
<reference evidence="2 3" key="1">
    <citation type="journal article" date="2021" name="Sci. Rep.">
        <title>The distribution of antibiotic resistance genes in chicken gut microbiota commensals.</title>
        <authorList>
            <person name="Juricova H."/>
            <person name="Matiasovicova J."/>
            <person name="Kubasova T."/>
            <person name="Cejkova D."/>
            <person name="Rychlik I."/>
        </authorList>
    </citation>
    <scope>NUCLEOTIDE SEQUENCE [LARGE SCALE GENOMIC DNA]</scope>
    <source>
        <strain evidence="2 3">An810</strain>
    </source>
</reference>
<dbReference type="InterPro" id="IPR050361">
    <property type="entry name" value="MPP/UQCRC_Complex"/>
</dbReference>
<evidence type="ECO:0000259" key="1">
    <source>
        <dbReference type="Pfam" id="PF05193"/>
    </source>
</evidence>
<accession>A0ABS2ELF8</accession>
<comment type="caution">
    <text evidence="2">The sequence shown here is derived from an EMBL/GenBank/DDBJ whole genome shotgun (WGS) entry which is preliminary data.</text>
</comment>
<dbReference type="PANTHER" id="PTHR11851">
    <property type="entry name" value="METALLOPROTEASE"/>
    <property type="match status" value="1"/>
</dbReference>
<dbReference type="EMBL" id="JACJJQ010000002">
    <property type="protein sequence ID" value="MBM6753260.1"/>
    <property type="molecule type" value="Genomic_DNA"/>
</dbReference>
<feature type="domain" description="Peptidase M16 C-terminal" evidence="1">
    <location>
        <begin position="184"/>
        <end position="352"/>
    </location>
</feature>
<name>A0ABS2ELF8_9LACO</name>
<dbReference type="InterPro" id="IPR011249">
    <property type="entry name" value="Metalloenz_LuxS/M16"/>
</dbReference>
<keyword evidence="3" id="KW-1185">Reference proteome</keyword>
<proteinExistence type="predicted"/>
<dbReference type="Proteomes" id="UP000776629">
    <property type="component" value="Unassembled WGS sequence"/>
</dbReference>
<sequence length="415" mass="46390">MDFQLANGVNVHIIPTQQFKQTKVLVNFTTLQTRENAVVRNLLANLLVTSSEKYPTQTVLSRHLANLYGAAVSGYVTRIGHAHTLRLKATFVNEHFAPHVLTEMIATLGELIFHPLMVNDQFDLTTWQRQQANLVATLKSWDDDKQFYSVRQLEKLYYQTGSVMEIPSSGTLPQAEVVTNEATVAAYHQMLNEDQVDIFVIGDVDVDTVMASLRQLPFQPRESHLPATLFHHQPKEAFKELVEHQPIQQAHLNLAYTFPVYFGEPDYRPAIVMNGILGGTPYSKLFVNVREKASLTYTASSGLRAFSGHLIISAGIGADQVNQAEKLIKQQIVALQNGDFDETTVAKVKAGLINQYYANQDDENYLLGRALARTILHQAQPSDYPTAIQAVTPAKIVDLAQQLEPAARYFLEGEN</sequence>
<dbReference type="NCBIfam" id="NF047422">
    <property type="entry name" value="YfmF_fam"/>
    <property type="match status" value="1"/>
</dbReference>
<dbReference type="RefSeq" id="WP_204775813.1">
    <property type="nucleotide sequence ID" value="NZ_JACJJQ010000002.1"/>
</dbReference>
<evidence type="ECO:0000313" key="2">
    <source>
        <dbReference type="EMBL" id="MBM6753260.1"/>
    </source>
</evidence>
<dbReference type="PANTHER" id="PTHR11851:SF186">
    <property type="entry name" value="INACTIVE METALLOPROTEASE YMFF-RELATED"/>
    <property type="match status" value="1"/>
</dbReference>
<evidence type="ECO:0000313" key="3">
    <source>
        <dbReference type="Proteomes" id="UP000776629"/>
    </source>
</evidence>